<dbReference type="AlphaFoldDB" id="A0A2I2KZ30"/>
<organism evidence="2 3">
    <name type="scientific">Frankia canadensis</name>
    <dbReference type="NCBI Taxonomy" id="1836972"/>
    <lineage>
        <taxon>Bacteria</taxon>
        <taxon>Bacillati</taxon>
        <taxon>Actinomycetota</taxon>
        <taxon>Actinomycetes</taxon>
        <taxon>Frankiales</taxon>
        <taxon>Frankiaceae</taxon>
        <taxon>Frankia</taxon>
    </lineage>
</organism>
<dbReference type="RefSeq" id="WP_101834525.1">
    <property type="nucleotide sequence ID" value="NZ_FZMO01000522.1"/>
</dbReference>
<dbReference type="Pfam" id="PF07179">
    <property type="entry name" value="SseB"/>
    <property type="match status" value="1"/>
</dbReference>
<sequence>MARHLLTPAGQGDSGGADDTLARVLADGHAAGRMDPVALGEALRQARVFVGVEAQPTSVDVATGADKTSEMALITLRTDAGATALPIFSSVATLAAWRPAARPVPVAAPDAWQEATRLGLGALVIDVAGPCPASLDLVPGGDAEVGAPTAADFDVAALRRPGRDDGPLARAAVLAALRAVPARVEAWPAELPGCGEGDPRPVLVIAVHGVTSESVARQLSRLLAGAEAVAVLAVRPQEARAVRRRLGRGVRATRRRGWSRPAP</sequence>
<dbReference type="EMBL" id="FZMO01000522">
    <property type="protein sequence ID" value="SNQ50932.1"/>
    <property type="molecule type" value="Genomic_DNA"/>
</dbReference>
<name>A0A2I2KZ30_9ACTN</name>
<reference evidence="2 3" key="1">
    <citation type="submission" date="2017-06" db="EMBL/GenBank/DDBJ databases">
        <authorList>
            <person name="Kim H.J."/>
            <person name="Triplett B.A."/>
        </authorList>
    </citation>
    <scope>NUCLEOTIDE SEQUENCE [LARGE SCALE GENOMIC DNA]</scope>
    <source>
        <strain evidence="2">FRACA_ARgP5</strain>
    </source>
</reference>
<keyword evidence="3" id="KW-1185">Reference proteome</keyword>
<feature type="domain" description="SseB protein N-terminal" evidence="1">
    <location>
        <begin position="25"/>
        <end position="135"/>
    </location>
</feature>
<evidence type="ECO:0000313" key="3">
    <source>
        <dbReference type="Proteomes" id="UP000234331"/>
    </source>
</evidence>
<dbReference type="Proteomes" id="UP000234331">
    <property type="component" value="Unassembled WGS sequence"/>
</dbReference>
<dbReference type="OrthoDB" id="5188303at2"/>
<protein>
    <submittedName>
        <fullName evidence="2">SseB protein N-terminal domain</fullName>
    </submittedName>
</protein>
<gene>
    <name evidence="2" type="ORF">FRACA_570016</name>
</gene>
<proteinExistence type="predicted"/>
<evidence type="ECO:0000259" key="1">
    <source>
        <dbReference type="Pfam" id="PF07179"/>
    </source>
</evidence>
<accession>A0A2I2KZ30</accession>
<evidence type="ECO:0000313" key="2">
    <source>
        <dbReference type="EMBL" id="SNQ50932.1"/>
    </source>
</evidence>
<dbReference type="InterPro" id="IPR009839">
    <property type="entry name" value="SseB_N"/>
</dbReference>